<name>A0A0F9S9Z9_9ZZZZ</name>
<dbReference type="AlphaFoldDB" id="A0A0F9S9Z9"/>
<evidence type="ECO:0000256" key="1">
    <source>
        <dbReference type="SAM" id="Coils"/>
    </source>
</evidence>
<dbReference type="InterPro" id="IPR036280">
    <property type="entry name" value="Multihaem_cyt_sf"/>
</dbReference>
<evidence type="ECO:0008006" key="3">
    <source>
        <dbReference type="Google" id="ProtNLM"/>
    </source>
</evidence>
<dbReference type="GO" id="GO:0020037">
    <property type="term" value="F:heme binding"/>
    <property type="evidence" value="ECO:0007669"/>
    <property type="project" value="InterPro"/>
</dbReference>
<dbReference type="SUPFAM" id="SSF47175">
    <property type="entry name" value="Cytochromes"/>
    <property type="match status" value="1"/>
</dbReference>
<dbReference type="SUPFAM" id="SSF48695">
    <property type="entry name" value="Multiheme cytochromes"/>
    <property type="match status" value="1"/>
</dbReference>
<evidence type="ECO:0000313" key="2">
    <source>
        <dbReference type="EMBL" id="KKN59117.1"/>
    </source>
</evidence>
<feature type="coiled-coil region" evidence="1">
    <location>
        <begin position="78"/>
        <end position="105"/>
    </location>
</feature>
<reference evidence="2" key="1">
    <citation type="journal article" date="2015" name="Nature">
        <title>Complex archaea that bridge the gap between prokaryotes and eukaryotes.</title>
        <authorList>
            <person name="Spang A."/>
            <person name="Saw J.H."/>
            <person name="Jorgensen S.L."/>
            <person name="Zaremba-Niedzwiedzka K."/>
            <person name="Martijn J."/>
            <person name="Lind A.E."/>
            <person name="van Eijk R."/>
            <person name="Schleper C."/>
            <person name="Guy L."/>
            <person name="Ettema T.J."/>
        </authorList>
    </citation>
    <scope>NUCLEOTIDE SEQUENCE</scope>
</reference>
<protein>
    <recommendedName>
        <fullName evidence="3">Cytochrome c domain-containing protein</fullName>
    </recommendedName>
</protein>
<proteinExistence type="predicted"/>
<dbReference type="EMBL" id="LAZR01000738">
    <property type="protein sequence ID" value="KKN59117.1"/>
    <property type="molecule type" value="Genomic_DNA"/>
</dbReference>
<dbReference type="GO" id="GO:0022900">
    <property type="term" value="P:electron transport chain"/>
    <property type="evidence" value="ECO:0007669"/>
    <property type="project" value="InterPro"/>
</dbReference>
<gene>
    <name evidence="2" type="ORF">LCGC14_0545260</name>
</gene>
<dbReference type="GO" id="GO:0005506">
    <property type="term" value="F:iron ion binding"/>
    <property type="evidence" value="ECO:0007669"/>
    <property type="project" value="InterPro"/>
</dbReference>
<dbReference type="GO" id="GO:0009055">
    <property type="term" value="F:electron transfer activity"/>
    <property type="evidence" value="ECO:0007669"/>
    <property type="project" value="InterPro"/>
</dbReference>
<sequence>MKKPILLLIAILAVLIFGLAYSSSQAQKRERHQQEEALNALYAPLPSSLDALYPPQAEQPIFLFRMMEMATPYVGIVVDLFENDLQNAKNNFERFKAQYVDVSKLVPEWKKSYLLDPVEELGEVLKTGDQDEVMAAYEKVGNICHDCHLVNMVKVQQKFHWQDFRTIKVKDPLTDEQVDFRLLMQYLVTNFIGISVDTIEGQKENAQQQFQGFKARFQAMKDTCEECHATEERKYYVDESVQALVDEMGKALNKPSVDPKEVETLAQRIGMESCFKCHLVHLPAAMVKYQREKWENINRN</sequence>
<comment type="caution">
    <text evidence="2">The sequence shown here is derived from an EMBL/GenBank/DDBJ whole genome shotgun (WGS) entry which is preliminary data.</text>
</comment>
<keyword evidence="1" id="KW-0175">Coiled coil</keyword>
<dbReference type="InterPro" id="IPR010980">
    <property type="entry name" value="Cyt_c/b562"/>
</dbReference>
<accession>A0A0F9S9Z9</accession>
<organism evidence="2">
    <name type="scientific">marine sediment metagenome</name>
    <dbReference type="NCBI Taxonomy" id="412755"/>
    <lineage>
        <taxon>unclassified sequences</taxon>
        <taxon>metagenomes</taxon>
        <taxon>ecological metagenomes</taxon>
    </lineage>
</organism>